<dbReference type="EMBL" id="CAQQ02059809">
    <property type="status" value="NOT_ANNOTATED_CDS"/>
    <property type="molecule type" value="Genomic_DNA"/>
</dbReference>
<feature type="signal peptide" evidence="1">
    <location>
        <begin position="1"/>
        <end position="15"/>
    </location>
</feature>
<evidence type="ECO:0000259" key="2">
    <source>
        <dbReference type="Pfam" id="PF18995"/>
    </source>
</evidence>
<protein>
    <recommendedName>
        <fullName evidence="2">E3 ubiquitin-protein ligase UBR-like C-terminal domain-containing protein</fullName>
    </recommendedName>
</protein>
<dbReference type="EnsemblMetazoa" id="MESCA001856-RA">
    <property type="protein sequence ID" value="MESCA001856-PA"/>
    <property type="gene ID" value="MESCA001856"/>
</dbReference>
<sequence length="165" mass="19428">MLTQMIFMFPALAFASEDRAVVVNGSHLEFYLLKLMFMGCIVKGIVLFENVDEMDEDNLDEEMDVDDREIKSFQLISQFYSKYNLKYRSLECKKPITEKTVRKMFEFVKNSCMQFLRCSCLLFHFLTDVDFPEEMQVLEGEGINRGNLHVHLVHDNVEIGPLWIY</sequence>
<name>T1GET5_MEGSC</name>
<dbReference type="AlphaFoldDB" id="T1GET5"/>
<reference evidence="4" key="1">
    <citation type="submission" date="2013-02" db="EMBL/GenBank/DDBJ databases">
        <authorList>
            <person name="Hughes D."/>
        </authorList>
    </citation>
    <scope>NUCLEOTIDE SEQUENCE</scope>
    <source>
        <strain>Durham</strain>
        <strain evidence="4">NC isolate 2 -- Noor lab</strain>
    </source>
</reference>
<feature type="domain" description="E3 ubiquitin-protein ligase UBR-like C-terminal" evidence="2">
    <location>
        <begin position="2"/>
        <end position="136"/>
    </location>
</feature>
<dbReference type="Pfam" id="PF18995">
    <property type="entry name" value="PRT6_C"/>
    <property type="match status" value="1"/>
</dbReference>
<reference evidence="3" key="2">
    <citation type="submission" date="2015-06" db="UniProtKB">
        <authorList>
            <consortium name="EnsemblMetazoa"/>
        </authorList>
    </citation>
    <scope>IDENTIFICATION</scope>
</reference>
<feature type="chain" id="PRO_5012791142" description="E3 ubiquitin-protein ligase UBR-like C-terminal domain-containing protein" evidence="1">
    <location>
        <begin position="16"/>
        <end position="165"/>
    </location>
</feature>
<dbReference type="STRING" id="36166.T1GET5"/>
<evidence type="ECO:0000313" key="3">
    <source>
        <dbReference type="EnsemblMetazoa" id="MESCA001856-PA"/>
    </source>
</evidence>
<evidence type="ECO:0000256" key="1">
    <source>
        <dbReference type="SAM" id="SignalP"/>
    </source>
</evidence>
<dbReference type="Proteomes" id="UP000015102">
    <property type="component" value="Unassembled WGS sequence"/>
</dbReference>
<dbReference type="InterPro" id="IPR044046">
    <property type="entry name" value="E3_ligase_UBR-like_C"/>
</dbReference>
<organism evidence="3 4">
    <name type="scientific">Megaselia scalaris</name>
    <name type="common">Humpbacked fly</name>
    <name type="synonym">Phora scalaris</name>
    <dbReference type="NCBI Taxonomy" id="36166"/>
    <lineage>
        <taxon>Eukaryota</taxon>
        <taxon>Metazoa</taxon>
        <taxon>Ecdysozoa</taxon>
        <taxon>Arthropoda</taxon>
        <taxon>Hexapoda</taxon>
        <taxon>Insecta</taxon>
        <taxon>Pterygota</taxon>
        <taxon>Neoptera</taxon>
        <taxon>Endopterygota</taxon>
        <taxon>Diptera</taxon>
        <taxon>Brachycera</taxon>
        <taxon>Muscomorpha</taxon>
        <taxon>Platypezoidea</taxon>
        <taxon>Phoridae</taxon>
        <taxon>Megaseliini</taxon>
        <taxon>Megaselia</taxon>
    </lineage>
</organism>
<evidence type="ECO:0000313" key="4">
    <source>
        <dbReference type="Proteomes" id="UP000015102"/>
    </source>
</evidence>
<accession>T1GET5</accession>
<keyword evidence="4" id="KW-1185">Reference proteome</keyword>
<proteinExistence type="predicted"/>
<dbReference type="HOGENOM" id="CLU_1612705_0_0_1"/>
<keyword evidence="1" id="KW-0732">Signal</keyword>
<dbReference type="EMBL" id="CAQQ02059810">
    <property type="status" value="NOT_ANNOTATED_CDS"/>
    <property type="molecule type" value="Genomic_DNA"/>
</dbReference>